<evidence type="ECO:0000256" key="4">
    <source>
        <dbReference type="ARBA" id="ARBA00022729"/>
    </source>
</evidence>
<keyword evidence="3" id="KW-0479">Metal-binding</keyword>
<dbReference type="SUPFAM" id="SSF81296">
    <property type="entry name" value="E set domains"/>
    <property type="match status" value="1"/>
</dbReference>
<keyword evidence="11" id="KW-1185">Reference proteome</keyword>
<dbReference type="NCBIfam" id="NF033814">
    <property type="entry name" value="copper_CopC"/>
    <property type="match status" value="1"/>
</dbReference>
<evidence type="ECO:0000313" key="10">
    <source>
        <dbReference type="EMBL" id="GGP27381.1"/>
    </source>
</evidence>
<gene>
    <name evidence="10" type="ORF">GCM10010971_32000</name>
</gene>
<dbReference type="Proteomes" id="UP000621859">
    <property type="component" value="Unassembled WGS sequence"/>
</dbReference>
<keyword evidence="6" id="KW-0186">Copper</keyword>
<feature type="chain" id="PRO_5046262209" evidence="8">
    <location>
        <begin position="25"/>
        <end position="119"/>
    </location>
</feature>
<dbReference type="PANTHER" id="PTHR34820">
    <property type="entry name" value="INNER MEMBRANE PROTEIN YEBZ"/>
    <property type="match status" value="1"/>
</dbReference>
<comment type="similarity">
    <text evidence="2">Belongs to the CopC family.</text>
</comment>
<evidence type="ECO:0000256" key="1">
    <source>
        <dbReference type="ARBA" id="ARBA00004418"/>
    </source>
</evidence>
<reference evidence="11" key="1">
    <citation type="journal article" date="2019" name="Int. J. Syst. Evol. Microbiol.">
        <title>The Global Catalogue of Microorganisms (GCM) 10K type strain sequencing project: providing services to taxonomists for standard genome sequencing and annotation.</title>
        <authorList>
            <consortium name="The Broad Institute Genomics Platform"/>
            <consortium name="The Broad Institute Genome Sequencing Center for Infectious Disease"/>
            <person name="Wu L."/>
            <person name="Ma J."/>
        </authorList>
    </citation>
    <scope>NUCLEOTIDE SEQUENCE [LARGE SCALE GENOMIC DNA]</scope>
    <source>
        <strain evidence="11">CGMCC 1.8860</strain>
    </source>
</reference>
<dbReference type="Pfam" id="PF04234">
    <property type="entry name" value="CopC"/>
    <property type="match status" value="1"/>
</dbReference>
<proteinExistence type="inferred from homology"/>
<name>A0ABQ2PQC0_9NEIS</name>
<evidence type="ECO:0000256" key="8">
    <source>
        <dbReference type="SAM" id="SignalP"/>
    </source>
</evidence>
<feature type="domain" description="CopC" evidence="9">
    <location>
        <begin position="25"/>
        <end position="118"/>
    </location>
</feature>
<organism evidence="10 11">
    <name type="scientific">Silvimonas amylolytica</name>
    <dbReference type="NCBI Taxonomy" id="449663"/>
    <lineage>
        <taxon>Bacteria</taxon>
        <taxon>Pseudomonadati</taxon>
        <taxon>Pseudomonadota</taxon>
        <taxon>Betaproteobacteria</taxon>
        <taxon>Neisseriales</taxon>
        <taxon>Chitinibacteraceae</taxon>
        <taxon>Silvimonas</taxon>
    </lineage>
</organism>
<dbReference type="InterPro" id="IPR032694">
    <property type="entry name" value="CopC/D"/>
</dbReference>
<protein>
    <submittedName>
        <fullName evidence="10">Copper-resistance exported protein</fullName>
    </submittedName>
</protein>
<dbReference type="RefSeq" id="WP_188696179.1">
    <property type="nucleotide sequence ID" value="NZ_BMLY01000006.1"/>
</dbReference>
<dbReference type="PANTHER" id="PTHR34820:SF4">
    <property type="entry name" value="INNER MEMBRANE PROTEIN YEBZ"/>
    <property type="match status" value="1"/>
</dbReference>
<accession>A0ABQ2PQC0</accession>
<evidence type="ECO:0000256" key="7">
    <source>
        <dbReference type="SAM" id="MobiDB-lite"/>
    </source>
</evidence>
<keyword evidence="5" id="KW-0574">Periplasm</keyword>
<dbReference type="InterPro" id="IPR007348">
    <property type="entry name" value="CopC_dom"/>
</dbReference>
<dbReference type="InterPro" id="IPR014756">
    <property type="entry name" value="Ig_E-set"/>
</dbReference>
<sequence>MKTLRSTLALTAATLMLATSLASAHAHPHEQSPAPDSTVNAPQEVRIAYTEALEPSLSSIKVADSSGKTLADKAVIDAQDHKVLHLSLPQLAAGQYTVQWVAVAEDGHRTTGKYSFTVK</sequence>
<dbReference type="InterPro" id="IPR014755">
    <property type="entry name" value="Cu-Rt/internalin_Ig-like"/>
</dbReference>
<evidence type="ECO:0000259" key="9">
    <source>
        <dbReference type="Pfam" id="PF04234"/>
    </source>
</evidence>
<evidence type="ECO:0000256" key="6">
    <source>
        <dbReference type="ARBA" id="ARBA00023008"/>
    </source>
</evidence>
<dbReference type="InterPro" id="IPR047685">
    <property type="entry name" value="CopC-like"/>
</dbReference>
<evidence type="ECO:0000256" key="2">
    <source>
        <dbReference type="ARBA" id="ARBA00010509"/>
    </source>
</evidence>
<feature type="signal peptide" evidence="8">
    <location>
        <begin position="1"/>
        <end position="24"/>
    </location>
</feature>
<dbReference type="Gene3D" id="2.60.40.1220">
    <property type="match status" value="1"/>
</dbReference>
<feature type="region of interest" description="Disordered" evidence="7">
    <location>
        <begin position="21"/>
        <end position="42"/>
    </location>
</feature>
<evidence type="ECO:0000313" key="11">
    <source>
        <dbReference type="Proteomes" id="UP000621859"/>
    </source>
</evidence>
<evidence type="ECO:0000256" key="5">
    <source>
        <dbReference type="ARBA" id="ARBA00022764"/>
    </source>
</evidence>
<keyword evidence="4 8" id="KW-0732">Signal</keyword>
<evidence type="ECO:0000256" key="3">
    <source>
        <dbReference type="ARBA" id="ARBA00022723"/>
    </source>
</evidence>
<dbReference type="EMBL" id="BMLY01000006">
    <property type="protein sequence ID" value="GGP27381.1"/>
    <property type="molecule type" value="Genomic_DNA"/>
</dbReference>
<comment type="subcellular location">
    <subcellularLocation>
        <location evidence="1">Periplasm</location>
    </subcellularLocation>
</comment>
<comment type="caution">
    <text evidence="10">The sequence shown here is derived from an EMBL/GenBank/DDBJ whole genome shotgun (WGS) entry which is preliminary data.</text>
</comment>